<dbReference type="EMBL" id="AP026974">
    <property type="protein sequence ID" value="BDT78486.1"/>
    <property type="molecule type" value="Genomic_DNA"/>
</dbReference>
<dbReference type="Proteomes" id="UP001211204">
    <property type="component" value="Chromosome"/>
</dbReference>
<sequence>MARPELALVPESCPAERALHQRLTDNPRAEVVESDIAAMADEDIQENYRVWLRYRARLLSASSLESFYMSLFKGEGVDVPPLFISLLAQIFIRHILGDEAHPLEVRMGEIFFRNQKITVIEDGIVMGADEEVVARNAQAGDTGNIMDLLKGKSMTMRSADLDVLHEDNADEYWSRNEDFDLAVQLNFGHEPINRFCRVLEKWVKHFLGASVRITPMQQISDPKWSWHVGLDAAATEILNKLYNKELVEADELQKVICLFRLDFIDEAAVAKAQAGKPVYMAIAMNDQQQLKLKPQNLLFNLPLAKAS</sequence>
<organism evidence="1 2">
    <name type="scientific">Polynucleobacter yangtzensis</name>
    <dbReference type="NCBI Taxonomy" id="1743159"/>
    <lineage>
        <taxon>Bacteria</taxon>
        <taxon>Pseudomonadati</taxon>
        <taxon>Pseudomonadota</taxon>
        <taxon>Betaproteobacteria</taxon>
        <taxon>Burkholderiales</taxon>
        <taxon>Burkholderiaceae</taxon>
        <taxon>Polynucleobacter</taxon>
    </lineage>
</organism>
<evidence type="ECO:0000313" key="2">
    <source>
        <dbReference type="Proteomes" id="UP001211204"/>
    </source>
</evidence>
<keyword evidence="2" id="KW-1185">Reference proteome</keyword>
<dbReference type="Pfam" id="PF19879">
    <property type="entry name" value="DUF6352"/>
    <property type="match status" value="1"/>
</dbReference>
<protein>
    <submittedName>
        <fullName evidence="1">Uncharacterized protein</fullName>
    </submittedName>
</protein>
<reference evidence="1 2" key="1">
    <citation type="submission" date="2022-11" db="EMBL/GenBank/DDBJ databases">
        <title>Complete Genome Sequences of three Polynucleobacter sp. Subcluster PnecC Strains KF022, KF023, and KF032 Isolated from a Shallow Eutrophic Lake in Japan.</title>
        <authorList>
            <person name="Ogata Y."/>
            <person name="Watanabe K."/>
            <person name="Takemine S."/>
            <person name="Shindo C."/>
            <person name="Kurokawa R."/>
            <person name="Suda W."/>
        </authorList>
    </citation>
    <scope>NUCLEOTIDE SEQUENCE [LARGE SCALE GENOMIC DNA]</scope>
    <source>
        <strain evidence="1 2">KF032</strain>
    </source>
</reference>
<name>A0ABN6TPK0_9BURK</name>
<gene>
    <name evidence="1" type="ORF">PKF032_03740</name>
</gene>
<accession>A0ABN6TPK0</accession>
<evidence type="ECO:0000313" key="1">
    <source>
        <dbReference type="EMBL" id="BDT78486.1"/>
    </source>
</evidence>
<proteinExistence type="predicted"/>
<dbReference type="InterPro" id="IPR045932">
    <property type="entry name" value="DUF6352"/>
</dbReference>